<evidence type="ECO:0000313" key="2">
    <source>
        <dbReference type="EMBL" id="RFT44993.1"/>
    </source>
</evidence>
<dbReference type="Gene3D" id="1.10.10.10">
    <property type="entry name" value="Winged helix-like DNA-binding domain superfamily/Winged helix DNA-binding domain"/>
    <property type="match status" value="1"/>
</dbReference>
<dbReference type="InterPro" id="IPR000835">
    <property type="entry name" value="HTH_MarR-typ"/>
</dbReference>
<name>A0A3E2DJ83_9ACTN</name>
<dbReference type="SMART" id="SM00347">
    <property type="entry name" value="HTH_MARR"/>
    <property type="match status" value="1"/>
</dbReference>
<dbReference type="PANTHER" id="PTHR33164">
    <property type="entry name" value="TRANSCRIPTIONAL REGULATOR, MARR FAMILY"/>
    <property type="match status" value="1"/>
</dbReference>
<dbReference type="SUPFAM" id="SSF46785">
    <property type="entry name" value="Winged helix' DNA-binding domain"/>
    <property type="match status" value="1"/>
</dbReference>
<comment type="caution">
    <text evidence="2">The sequence shown here is derived from an EMBL/GenBank/DDBJ whole genome shotgun (WGS) entry which is preliminary data.</text>
</comment>
<dbReference type="GO" id="GO:0003700">
    <property type="term" value="F:DNA-binding transcription factor activity"/>
    <property type="evidence" value="ECO:0007669"/>
    <property type="project" value="InterPro"/>
</dbReference>
<dbReference type="InterPro" id="IPR036388">
    <property type="entry name" value="WH-like_DNA-bd_sf"/>
</dbReference>
<reference evidence="2 3" key="1">
    <citation type="submission" date="2017-07" db="EMBL/GenBank/DDBJ databases">
        <authorList>
            <person name="Sun Z.S."/>
            <person name="Albrecht U."/>
            <person name="Echele G."/>
            <person name="Lee C.C."/>
        </authorList>
    </citation>
    <scope>NUCLEOTIDE SEQUENCE [LARGE SCALE GENOMIC DNA]</scope>
    <source>
        <strain evidence="2 3">P16-029</strain>
    </source>
</reference>
<protein>
    <submittedName>
        <fullName evidence="2">MarR family transcriptional regulator</fullName>
    </submittedName>
</protein>
<gene>
    <name evidence="2" type="ORF">CHT91_05180</name>
</gene>
<dbReference type="InterPro" id="IPR039422">
    <property type="entry name" value="MarR/SlyA-like"/>
</dbReference>
<dbReference type="EMBL" id="NOWI01000004">
    <property type="protein sequence ID" value="RFT44993.1"/>
    <property type="molecule type" value="Genomic_DNA"/>
</dbReference>
<accession>A0A3E2DJ83</accession>
<dbReference type="AlphaFoldDB" id="A0A3E2DJ83"/>
<evidence type="ECO:0000313" key="3">
    <source>
        <dbReference type="Proteomes" id="UP000259211"/>
    </source>
</evidence>
<dbReference type="OrthoDB" id="3726624at2"/>
<dbReference type="PANTHER" id="PTHR33164:SF43">
    <property type="entry name" value="HTH-TYPE TRANSCRIPTIONAL REPRESSOR YETL"/>
    <property type="match status" value="1"/>
</dbReference>
<dbReference type="Proteomes" id="UP000259211">
    <property type="component" value="Unassembled WGS sequence"/>
</dbReference>
<dbReference type="GO" id="GO:0006950">
    <property type="term" value="P:response to stress"/>
    <property type="evidence" value="ECO:0007669"/>
    <property type="project" value="TreeGrafter"/>
</dbReference>
<feature type="domain" description="HTH marR-type" evidence="1">
    <location>
        <begin position="1"/>
        <end position="103"/>
    </location>
</feature>
<evidence type="ECO:0000259" key="1">
    <source>
        <dbReference type="PROSITE" id="PS50995"/>
    </source>
</evidence>
<dbReference type="Pfam" id="PF01047">
    <property type="entry name" value="MarR"/>
    <property type="match status" value="1"/>
</dbReference>
<organism evidence="2 3">
    <name type="scientific">Cutibacterium avidum</name>
    <dbReference type="NCBI Taxonomy" id="33010"/>
    <lineage>
        <taxon>Bacteria</taxon>
        <taxon>Bacillati</taxon>
        <taxon>Actinomycetota</taxon>
        <taxon>Actinomycetes</taxon>
        <taxon>Propionibacteriales</taxon>
        <taxon>Propionibacteriaceae</taxon>
        <taxon>Cutibacterium</taxon>
    </lineage>
</organism>
<proteinExistence type="predicted"/>
<dbReference type="InterPro" id="IPR036390">
    <property type="entry name" value="WH_DNA-bd_sf"/>
</dbReference>
<sequence length="118" mass="13410">MTWRVLHTLEVMGSISTGTLSRVEGTRPTTTTDIVERLERDGLVTRRRDPDDARSRLIEITDEGRDYCRRCELSVGESVVPALKELTDEERSVLIQALPALRRAVQVLSDDDERTTKK</sequence>
<dbReference type="PROSITE" id="PS50995">
    <property type="entry name" value="HTH_MARR_2"/>
    <property type="match status" value="1"/>
</dbReference>
<dbReference type="PRINTS" id="PR00598">
    <property type="entry name" value="HTHMARR"/>
</dbReference>